<reference evidence="2 3" key="1">
    <citation type="submission" date="2024-04" db="EMBL/GenBank/DDBJ databases">
        <title>Luteolibacter sp. isolated from soil.</title>
        <authorList>
            <person name="An J."/>
        </authorList>
    </citation>
    <scope>NUCLEOTIDE SEQUENCE [LARGE SCALE GENOMIC DNA]</scope>
    <source>
        <strain evidence="2 3">Y139</strain>
    </source>
</reference>
<dbReference type="RefSeq" id="WP_341404963.1">
    <property type="nucleotide sequence ID" value="NZ_JBBUKT010000004.1"/>
</dbReference>
<proteinExistence type="predicted"/>
<evidence type="ECO:0000313" key="2">
    <source>
        <dbReference type="EMBL" id="MEK7951359.1"/>
    </source>
</evidence>
<evidence type="ECO:0008006" key="4">
    <source>
        <dbReference type="Google" id="ProtNLM"/>
    </source>
</evidence>
<evidence type="ECO:0000313" key="3">
    <source>
        <dbReference type="Proteomes" id="UP001371305"/>
    </source>
</evidence>
<protein>
    <recommendedName>
        <fullName evidence="4">DUF3108 domain-containing protein</fullName>
    </recommendedName>
</protein>
<gene>
    <name evidence="2" type="ORF">WKV53_12660</name>
</gene>
<name>A0ABU9AUB8_9BACT</name>
<keyword evidence="3" id="KW-1185">Reference proteome</keyword>
<evidence type="ECO:0000256" key="1">
    <source>
        <dbReference type="SAM" id="SignalP"/>
    </source>
</evidence>
<dbReference type="EMBL" id="JBBUKT010000004">
    <property type="protein sequence ID" value="MEK7951359.1"/>
    <property type="molecule type" value="Genomic_DNA"/>
</dbReference>
<accession>A0ABU9AUB8</accession>
<keyword evidence="1" id="KW-0732">Signal</keyword>
<dbReference type="Proteomes" id="UP001371305">
    <property type="component" value="Unassembled WGS sequence"/>
</dbReference>
<sequence>MKIPSLLVLGLLAGPVLADALPTTNKKPWVAFYAGYEAKSFQFTVNTEGVGELIPLDKGKPISGRNAIKFQAVVEDVSADGKVFAKYAEKGAWEAVTPAAIDPEKVTYRGMAGNAKFEVNLEFDKNGVRAGGKLLEKGELKNPRFVLRVSVPNVYFYDKDAAKLDAKAKDDRIDLVRTDGKKLKFGSRTAIDGETAEVTGPGIAEAKIEMSGLKDNRFEFVAGAGASFELWNKGIAPLSEGFSLNWKADAGKDPEGKGRLVLEVK</sequence>
<feature type="chain" id="PRO_5046041857" description="DUF3108 domain-containing protein" evidence="1">
    <location>
        <begin position="19"/>
        <end position="265"/>
    </location>
</feature>
<feature type="signal peptide" evidence="1">
    <location>
        <begin position="1"/>
        <end position="18"/>
    </location>
</feature>
<organism evidence="2 3">
    <name type="scientific">Luteolibacter soli</name>
    <dbReference type="NCBI Taxonomy" id="3135280"/>
    <lineage>
        <taxon>Bacteria</taxon>
        <taxon>Pseudomonadati</taxon>
        <taxon>Verrucomicrobiota</taxon>
        <taxon>Verrucomicrobiia</taxon>
        <taxon>Verrucomicrobiales</taxon>
        <taxon>Verrucomicrobiaceae</taxon>
        <taxon>Luteolibacter</taxon>
    </lineage>
</organism>
<comment type="caution">
    <text evidence="2">The sequence shown here is derived from an EMBL/GenBank/DDBJ whole genome shotgun (WGS) entry which is preliminary data.</text>
</comment>